<accession>A0A9D4UFQ8</accession>
<dbReference type="OrthoDB" id="1909008at2759"/>
<evidence type="ECO:0000313" key="1">
    <source>
        <dbReference type="EMBL" id="KAI5066421.1"/>
    </source>
</evidence>
<comment type="caution">
    <text evidence="1">The sequence shown here is derived from an EMBL/GenBank/DDBJ whole genome shotgun (WGS) entry which is preliminary data.</text>
</comment>
<dbReference type="Proteomes" id="UP000886520">
    <property type="component" value="Chromosome 18"/>
</dbReference>
<organism evidence="1 2">
    <name type="scientific">Adiantum capillus-veneris</name>
    <name type="common">Maidenhair fern</name>
    <dbReference type="NCBI Taxonomy" id="13818"/>
    <lineage>
        <taxon>Eukaryota</taxon>
        <taxon>Viridiplantae</taxon>
        <taxon>Streptophyta</taxon>
        <taxon>Embryophyta</taxon>
        <taxon>Tracheophyta</taxon>
        <taxon>Polypodiopsida</taxon>
        <taxon>Polypodiidae</taxon>
        <taxon>Polypodiales</taxon>
        <taxon>Pteridineae</taxon>
        <taxon>Pteridaceae</taxon>
        <taxon>Vittarioideae</taxon>
        <taxon>Adiantum</taxon>
    </lineage>
</organism>
<name>A0A9D4UFQ8_ADICA</name>
<proteinExistence type="predicted"/>
<protein>
    <submittedName>
        <fullName evidence="1">Uncharacterized protein</fullName>
    </submittedName>
</protein>
<dbReference type="AlphaFoldDB" id="A0A9D4UFQ8"/>
<keyword evidence="2" id="KW-1185">Reference proteome</keyword>
<gene>
    <name evidence="1" type="ORF">GOP47_0019045</name>
</gene>
<sequence length="152" mass="16756">MIGTYAIKLDGSQKLDGCFVRLAGSSPKSTCAGAGVAARPLELSWKLFGTAMYTAEGRFYKPSKPMSFCPNAKKTTPSPKVSLPPLPFAKLSACTAQRVQLGHFFICNLFRFESLSAYVTLVHLVYYNFLTVNTIRTFVIANYFQGLSLVFM</sequence>
<reference evidence="1" key="1">
    <citation type="submission" date="2021-01" db="EMBL/GenBank/DDBJ databases">
        <title>Adiantum capillus-veneris genome.</title>
        <authorList>
            <person name="Fang Y."/>
            <person name="Liao Q."/>
        </authorList>
    </citation>
    <scope>NUCLEOTIDE SEQUENCE</scope>
    <source>
        <strain evidence="1">H3</strain>
        <tissue evidence="1">Leaf</tissue>
    </source>
</reference>
<dbReference type="EMBL" id="JABFUD020000018">
    <property type="protein sequence ID" value="KAI5066421.1"/>
    <property type="molecule type" value="Genomic_DNA"/>
</dbReference>
<evidence type="ECO:0000313" key="2">
    <source>
        <dbReference type="Proteomes" id="UP000886520"/>
    </source>
</evidence>